<proteinExistence type="predicted"/>
<reference evidence="3" key="1">
    <citation type="journal article" date="2019" name="Int. J. Syst. Evol. Microbiol.">
        <title>The Global Catalogue of Microorganisms (GCM) 10K type strain sequencing project: providing services to taxonomists for standard genome sequencing and annotation.</title>
        <authorList>
            <consortium name="The Broad Institute Genomics Platform"/>
            <consortium name="The Broad Institute Genome Sequencing Center for Infectious Disease"/>
            <person name="Wu L."/>
            <person name="Ma J."/>
        </authorList>
    </citation>
    <scope>NUCLEOTIDE SEQUENCE [LARGE SCALE GENOMIC DNA]</scope>
    <source>
        <strain evidence="3">CCUG 55074</strain>
    </source>
</reference>
<dbReference type="Proteomes" id="UP001597216">
    <property type="component" value="Unassembled WGS sequence"/>
</dbReference>
<evidence type="ECO:0008006" key="4">
    <source>
        <dbReference type="Google" id="ProtNLM"/>
    </source>
</evidence>
<keyword evidence="3" id="KW-1185">Reference proteome</keyword>
<accession>A0ABW3T326</accession>
<comment type="caution">
    <text evidence="2">The sequence shown here is derived from an EMBL/GenBank/DDBJ whole genome shotgun (WGS) entry which is preliminary data.</text>
</comment>
<organism evidence="2 3">
    <name type="scientific">Phenylobacterium conjunctum</name>
    <dbReference type="NCBI Taxonomy" id="1298959"/>
    <lineage>
        <taxon>Bacteria</taxon>
        <taxon>Pseudomonadati</taxon>
        <taxon>Pseudomonadota</taxon>
        <taxon>Alphaproteobacteria</taxon>
        <taxon>Caulobacterales</taxon>
        <taxon>Caulobacteraceae</taxon>
        <taxon>Phenylobacterium</taxon>
    </lineage>
</organism>
<evidence type="ECO:0000256" key="1">
    <source>
        <dbReference type="SAM" id="MobiDB-lite"/>
    </source>
</evidence>
<feature type="region of interest" description="Disordered" evidence="1">
    <location>
        <begin position="130"/>
        <end position="176"/>
    </location>
</feature>
<name>A0ABW3T326_9CAUL</name>
<protein>
    <recommendedName>
        <fullName evidence="4">VCBS repeat-containing protein</fullName>
    </recommendedName>
</protein>
<dbReference type="RefSeq" id="WP_377353691.1">
    <property type="nucleotide sequence ID" value="NZ_JBHTLQ010000023.1"/>
</dbReference>
<evidence type="ECO:0000313" key="2">
    <source>
        <dbReference type="EMBL" id="MFD1191218.1"/>
    </source>
</evidence>
<gene>
    <name evidence="2" type="ORF">ACFQ27_11560</name>
</gene>
<evidence type="ECO:0000313" key="3">
    <source>
        <dbReference type="Proteomes" id="UP001597216"/>
    </source>
</evidence>
<sequence>MSNIVPFTPGAPVGDWTSGERARLSELAERLMARGARVEVAYGVSDAGDPWCVIQDERDEVLIHIARIDGEFVIHDAAQDAVRRTDTLWSALKRLLGAAEATVVDLRKAQALLALVMATLFVEEALRGHGPPLDVRPPAPEPDSDTPAPSAETPLPHTSASADMVAGNPHALPDHATSSALHSLAPSEIDLVAHLRTAGSLTGVAAATASAPAAAAAPAQGPVAEVATPASGPDFQAPPRPANDQGGGRIAVADGGVARGTAGQDQFVIEARATSGPNFGLAASAQPSAPAGVILDFGAGDKLVLASGAAASIVSVTAVADILSEPSNLSMLAKTAGGPAVRVGVDVNGDGVEDAYVLVTGPGVATLSADHGAPAPQDTHGEAPIGLVAPAPAEPPLFG</sequence>
<dbReference type="EMBL" id="JBHTLQ010000023">
    <property type="protein sequence ID" value="MFD1191218.1"/>
    <property type="molecule type" value="Genomic_DNA"/>
</dbReference>